<protein>
    <submittedName>
        <fullName evidence="2">Uncharacterized protein</fullName>
    </submittedName>
</protein>
<dbReference type="AlphaFoldDB" id="A0AAD6TJ32"/>
<dbReference type="EMBL" id="JARJCM010000002">
    <property type="protein sequence ID" value="KAJ7046592.1"/>
    <property type="molecule type" value="Genomic_DNA"/>
</dbReference>
<keyword evidence="3" id="KW-1185">Reference proteome</keyword>
<evidence type="ECO:0000313" key="3">
    <source>
        <dbReference type="Proteomes" id="UP001218188"/>
    </source>
</evidence>
<dbReference type="Proteomes" id="UP001218188">
    <property type="component" value="Unassembled WGS sequence"/>
</dbReference>
<reference evidence="2" key="1">
    <citation type="submission" date="2023-03" db="EMBL/GenBank/DDBJ databases">
        <title>Massive genome expansion in bonnet fungi (Mycena s.s.) driven by repeated elements and novel gene families across ecological guilds.</title>
        <authorList>
            <consortium name="Lawrence Berkeley National Laboratory"/>
            <person name="Harder C.B."/>
            <person name="Miyauchi S."/>
            <person name="Viragh M."/>
            <person name="Kuo A."/>
            <person name="Thoen E."/>
            <person name="Andreopoulos B."/>
            <person name="Lu D."/>
            <person name="Skrede I."/>
            <person name="Drula E."/>
            <person name="Henrissat B."/>
            <person name="Morin E."/>
            <person name="Kohler A."/>
            <person name="Barry K."/>
            <person name="LaButti K."/>
            <person name="Morin E."/>
            <person name="Salamov A."/>
            <person name="Lipzen A."/>
            <person name="Mereny Z."/>
            <person name="Hegedus B."/>
            <person name="Baldrian P."/>
            <person name="Stursova M."/>
            <person name="Weitz H."/>
            <person name="Taylor A."/>
            <person name="Grigoriev I.V."/>
            <person name="Nagy L.G."/>
            <person name="Martin F."/>
            <person name="Kauserud H."/>
        </authorList>
    </citation>
    <scope>NUCLEOTIDE SEQUENCE</scope>
    <source>
        <strain evidence="2">CBHHK200</strain>
    </source>
</reference>
<comment type="caution">
    <text evidence="2">The sequence shown here is derived from an EMBL/GenBank/DDBJ whole genome shotgun (WGS) entry which is preliminary data.</text>
</comment>
<proteinExistence type="predicted"/>
<evidence type="ECO:0000313" key="2">
    <source>
        <dbReference type="EMBL" id="KAJ7046592.1"/>
    </source>
</evidence>
<name>A0AAD6TJ32_9AGAR</name>
<gene>
    <name evidence="2" type="ORF">C8F04DRAFT_202166</name>
</gene>
<feature type="region of interest" description="Disordered" evidence="1">
    <location>
        <begin position="134"/>
        <end position="156"/>
    </location>
</feature>
<accession>A0AAD6TJ32</accession>
<evidence type="ECO:0000256" key="1">
    <source>
        <dbReference type="SAM" id="MobiDB-lite"/>
    </source>
</evidence>
<organism evidence="2 3">
    <name type="scientific">Mycena alexandri</name>
    <dbReference type="NCBI Taxonomy" id="1745969"/>
    <lineage>
        <taxon>Eukaryota</taxon>
        <taxon>Fungi</taxon>
        <taxon>Dikarya</taxon>
        <taxon>Basidiomycota</taxon>
        <taxon>Agaricomycotina</taxon>
        <taxon>Agaricomycetes</taxon>
        <taxon>Agaricomycetidae</taxon>
        <taxon>Agaricales</taxon>
        <taxon>Marasmiineae</taxon>
        <taxon>Mycenaceae</taxon>
        <taxon>Mycena</taxon>
    </lineage>
</organism>
<feature type="compositionally biased region" description="Low complexity" evidence="1">
    <location>
        <begin position="140"/>
        <end position="156"/>
    </location>
</feature>
<sequence>MERKAGFFIRLMDSFPVTRAADSVRPGTGLMHRRSMCGLGMRDPVSIRVHSAHADNALKIPNSLAEIVEVVSDTELKIKKEFASGKGTVEIREKLAELRQLGQDGLEFKRLPFVTSKKCIKTCMRLQRIASVDPSRTHRSSSTTPHKTLTELTTRF</sequence>